<dbReference type="EMBL" id="FWWU01000006">
    <property type="protein sequence ID" value="SMB82509.1"/>
    <property type="molecule type" value="Genomic_DNA"/>
</dbReference>
<gene>
    <name evidence="2" type="ORF">SAMN00790413_04041</name>
</gene>
<keyword evidence="3" id="KW-1185">Reference proteome</keyword>
<proteinExistence type="predicted"/>
<dbReference type="STRING" id="695939.SAMN00790413_04041"/>
<protein>
    <submittedName>
        <fullName evidence="2">Uncharacterized protein</fullName>
    </submittedName>
</protein>
<dbReference type="Proteomes" id="UP000192582">
    <property type="component" value="Unassembled WGS sequence"/>
</dbReference>
<name>A0A1W1UND8_9DEIO</name>
<organism evidence="2 3">
    <name type="scientific">Deinococcus hopiensis KR-140</name>
    <dbReference type="NCBI Taxonomy" id="695939"/>
    <lineage>
        <taxon>Bacteria</taxon>
        <taxon>Thermotogati</taxon>
        <taxon>Deinococcota</taxon>
        <taxon>Deinococci</taxon>
        <taxon>Deinococcales</taxon>
        <taxon>Deinococcaceae</taxon>
        <taxon>Deinococcus</taxon>
    </lineage>
</organism>
<evidence type="ECO:0000313" key="3">
    <source>
        <dbReference type="Proteomes" id="UP000192582"/>
    </source>
</evidence>
<evidence type="ECO:0000313" key="2">
    <source>
        <dbReference type="EMBL" id="SMB82509.1"/>
    </source>
</evidence>
<dbReference type="AlphaFoldDB" id="A0A1W1UND8"/>
<evidence type="ECO:0000256" key="1">
    <source>
        <dbReference type="SAM" id="MobiDB-lite"/>
    </source>
</evidence>
<accession>A0A1W1UND8</accession>
<sequence length="85" mass="8875">MAPLPEACPSADLVVGGAPGRRTRLSGSGVPPRTASPFPDTGLRTTRSVPPAPQPASPFFLHAVRRSVARRLGLAREFTADSPES</sequence>
<feature type="region of interest" description="Disordered" evidence="1">
    <location>
        <begin position="1"/>
        <end position="57"/>
    </location>
</feature>
<reference evidence="2 3" key="1">
    <citation type="submission" date="2017-04" db="EMBL/GenBank/DDBJ databases">
        <authorList>
            <person name="Afonso C.L."/>
            <person name="Miller P.J."/>
            <person name="Scott M.A."/>
            <person name="Spackman E."/>
            <person name="Goraichik I."/>
            <person name="Dimitrov K.M."/>
            <person name="Suarez D.L."/>
            <person name="Swayne D.E."/>
        </authorList>
    </citation>
    <scope>NUCLEOTIDE SEQUENCE [LARGE SCALE GENOMIC DNA]</scope>
    <source>
        <strain evidence="2 3">KR-140</strain>
    </source>
</reference>